<dbReference type="InterPro" id="IPR011333">
    <property type="entry name" value="SKP1/BTB/POZ_sf"/>
</dbReference>
<dbReference type="EMBL" id="KZ613471">
    <property type="protein sequence ID" value="PMD24763.1"/>
    <property type="molecule type" value="Genomic_DNA"/>
</dbReference>
<name>A0A2J6QER6_9HELO</name>
<dbReference type="AlphaFoldDB" id="A0A2J6QER6"/>
<keyword evidence="3" id="KW-1185">Reference proteome</keyword>
<dbReference type="PANTHER" id="PTHR47843:SF2">
    <property type="entry name" value="BTB DOMAIN-CONTAINING PROTEIN"/>
    <property type="match status" value="1"/>
</dbReference>
<proteinExistence type="predicted"/>
<gene>
    <name evidence="2" type="ORF">NA56DRAFT_699558</name>
</gene>
<evidence type="ECO:0000313" key="3">
    <source>
        <dbReference type="Proteomes" id="UP000235672"/>
    </source>
</evidence>
<evidence type="ECO:0000259" key="1">
    <source>
        <dbReference type="PROSITE" id="PS50097"/>
    </source>
</evidence>
<dbReference type="OrthoDB" id="194443at2759"/>
<dbReference type="SUPFAM" id="SSF54695">
    <property type="entry name" value="POZ domain"/>
    <property type="match status" value="1"/>
</dbReference>
<accession>A0A2J6QER6</accession>
<dbReference type="CDD" id="cd18186">
    <property type="entry name" value="BTB_POZ_ZBTB_KLHL-like"/>
    <property type="match status" value="1"/>
</dbReference>
<dbReference type="Proteomes" id="UP000235672">
    <property type="component" value="Unassembled WGS sequence"/>
</dbReference>
<reference evidence="2 3" key="1">
    <citation type="submission" date="2016-05" db="EMBL/GenBank/DDBJ databases">
        <title>A degradative enzymes factory behind the ericoid mycorrhizal symbiosis.</title>
        <authorList>
            <consortium name="DOE Joint Genome Institute"/>
            <person name="Martino E."/>
            <person name="Morin E."/>
            <person name="Grelet G."/>
            <person name="Kuo A."/>
            <person name="Kohler A."/>
            <person name="Daghino S."/>
            <person name="Barry K."/>
            <person name="Choi C."/>
            <person name="Cichocki N."/>
            <person name="Clum A."/>
            <person name="Copeland A."/>
            <person name="Hainaut M."/>
            <person name="Haridas S."/>
            <person name="Labutti K."/>
            <person name="Lindquist E."/>
            <person name="Lipzen A."/>
            <person name="Khouja H.-R."/>
            <person name="Murat C."/>
            <person name="Ohm R."/>
            <person name="Olson A."/>
            <person name="Spatafora J."/>
            <person name="Veneault-Fourrey C."/>
            <person name="Henrissat B."/>
            <person name="Grigoriev I."/>
            <person name="Martin F."/>
            <person name="Perotto S."/>
        </authorList>
    </citation>
    <scope>NUCLEOTIDE SEQUENCE [LARGE SCALE GENOMIC DNA]</scope>
    <source>
        <strain evidence="2 3">UAMH 7357</strain>
    </source>
</reference>
<organism evidence="2 3">
    <name type="scientific">Hyaloscypha hepaticicola</name>
    <dbReference type="NCBI Taxonomy" id="2082293"/>
    <lineage>
        <taxon>Eukaryota</taxon>
        <taxon>Fungi</taxon>
        <taxon>Dikarya</taxon>
        <taxon>Ascomycota</taxon>
        <taxon>Pezizomycotina</taxon>
        <taxon>Leotiomycetes</taxon>
        <taxon>Helotiales</taxon>
        <taxon>Hyaloscyphaceae</taxon>
        <taxon>Hyaloscypha</taxon>
    </lineage>
</organism>
<evidence type="ECO:0000313" key="2">
    <source>
        <dbReference type="EMBL" id="PMD24763.1"/>
    </source>
</evidence>
<dbReference type="Gene3D" id="3.30.710.10">
    <property type="entry name" value="Potassium Channel Kv1.1, Chain A"/>
    <property type="match status" value="1"/>
</dbReference>
<feature type="domain" description="BTB" evidence="1">
    <location>
        <begin position="42"/>
        <end position="111"/>
    </location>
</feature>
<sequence>MNGQEGPTSYTPLDSATAGLPSFYENPIKVPRPVPTFLNSTELVTFHIGAAKTTFLVQKEVATFYSRVLEAAFNSDFIEGQTQTYTLEDVDEGVFKLFIQWLYRQRFGYYLNQAEADLLRQPESHTEEQLKAVKDKIEKRQELLVRLWVLGDRLSIAHLQNLVVDELENIRFTWNTTVPLHLLEEVYENTVEECRLRKFLLLHVKSFLPKDVLKEHVEVIPKTFLLDYALTSHVYLDWSNRECFRRSFHIPVFEVYEEEDEEYESETSSQGYFGHGFR</sequence>
<protein>
    <recommendedName>
        <fullName evidence="1">BTB domain-containing protein</fullName>
    </recommendedName>
</protein>
<dbReference type="PANTHER" id="PTHR47843">
    <property type="entry name" value="BTB DOMAIN-CONTAINING PROTEIN-RELATED"/>
    <property type="match status" value="1"/>
</dbReference>
<dbReference type="PROSITE" id="PS50097">
    <property type="entry name" value="BTB"/>
    <property type="match status" value="1"/>
</dbReference>
<dbReference type="InterPro" id="IPR000210">
    <property type="entry name" value="BTB/POZ_dom"/>
</dbReference>